<dbReference type="PANTHER" id="PTHR43312">
    <property type="entry name" value="D-THREO-ALDOSE 1-DEHYDROGENASE"/>
    <property type="match status" value="1"/>
</dbReference>
<feature type="domain" description="NADP-dependent oxidoreductase" evidence="1">
    <location>
        <begin position="2"/>
        <end position="247"/>
    </location>
</feature>
<dbReference type="InterPro" id="IPR023210">
    <property type="entry name" value="NADP_OxRdtase_dom"/>
</dbReference>
<dbReference type="STRING" id="584787.GCA_001247655_01424"/>
<dbReference type="OrthoDB" id="9773828at2"/>
<proteinExistence type="predicted"/>
<evidence type="ECO:0000313" key="2">
    <source>
        <dbReference type="EMBL" id="ROQ22595.1"/>
    </source>
</evidence>
<dbReference type="RefSeq" id="WP_050660303.1">
    <property type="nucleotide sequence ID" value="NZ_LFWC01000017.1"/>
</dbReference>
<comment type="caution">
    <text evidence="2">The sequence shown here is derived from an EMBL/GenBank/DDBJ whole genome shotgun (WGS) entry which is preliminary data.</text>
</comment>
<sequence length="272" mass="29505">MKLVLGTVQFGLSYGIAHDGSTLGDSALSALLTQAYEAGIDTLDTAALYGNAQARLGQLMRHPFDIVTKLGEWQPGQARMQLEQCLSALGRNQVKAVLAHRAHSLLAPQRLGEFAALKTEGLCQQLGVSVYSPEELKQVLDSADIDAVQLPANPLDQRFFAMLPELKARGITVHARSLFLQGLLLMPQAQRPHWTANAQALERWDRLPGEPLQRALDFASAQTQVDGWVVGVQNPEQLTALIAAKAKAKPDSMKALACSDVQLINPSLWPTS</sequence>
<accession>A0A3N1P2A8</accession>
<evidence type="ECO:0000313" key="3">
    <source>
        <dbReference type="Proteomes" id="UP000268033"/>
    </source>
</evidence>
<keyword evidence="3" id="KW-1185">Reference proteome</keyword>
<dbReference type="Pfam" id="PF00248">
    <property type="entry name" value="Aldo_ket_red"/>
    <property type="match status" value="1"/>
</dbReference>
<dbReference type="Gene3D" id="3.20.20.100">
    <property type="entry name" value="NADP-dependent oxidoreductase domain"/>
    <property type="match status" value="1"/>
</dbReference>
<dbReference type="InterPro" id="IPR036812">
    <property type="entry name" value="NAD(P)_OxRdtase_dom_sf"/>
</dbReference>
<dbReference type="PANTHER" id="PTHR43312:SF1">
    <property type="entry name" value="NADP-DEPENDENT OXIDOREDUCTASE DOMAIN-CONTAINING PROTEIN"/>
    <property type="match status" value="1"/>
</dbReference>
<evidence type="ECO:0000259" key="1">
    <source>
        <dbReference type="Pfam" id="PF00248"/>
    </source>
</evidence>
<reference evidence="2 3" key="1">
    <citation type="submission" date="2018-11" db="EMBL/GenBank/DDBJ databases">
        <title>Genomic Encyclopedia of Type Strains, Phase IV (KMG-IV): sequencing the most valuable type-strain genomes for metagenomic binning, comparative biology and taxonomic classification.</title>
        <authorList>
            <person name="Goeker M."/>
        </authorList>
    </citation>
    <scope>NUCLEOTIDE SEQUENCE [LARGE SCALE GENOMIC DNA]</scope>
    <source>
        <strain evidence="2 3">DSM 21945</strain>
    </source>
</reference>
<dbReference type="AlphaFoldDB" id="A0A3N1P2A8"/>
<dbReference type="EMBL" id="RJUL01000009">
    <property type="protein sequence ID" value="ROQ22595.1"/>
    <property type="molecule type" value="Genomic_DNA"/>
</dbReference>
<name>A0A3N1P2A8_9GAMM</name>
<dbReference type="Proteomes" id="UP000268033">
    <property type="component" value="Unassembled WGS sequence"/>
</dbReference>
<dbReference type="SUPFAM" id="SSF51430">
    <property type="entry name" value="NAD(P)-linked oxidoreductase"/>
    <property type="match status" value="1"/>
</dbReference>
<dbReference type="CDD" id="cd19097">
    <property type="entry name" value="AKR_unchar"/>
    <property type="match status" value="1"/>
</dbReference>
<protein>
    <submittedName>
        <fullName evidence="2">Aryl-alcohol dehydrogenase-like predicted oxidoreductase</fullName>
    </submittedName>
</protein>
<gene>
    <name evidence="2" type="ORF">EDC28_10981</name>
</gene>
<dbReference type="InterPro" id="IPR053135">
    <property type="entry name" value="AKR2_Oxidoreductase"/>
</dbReference>
<organism evidence="2 3">
    <name type="scientific">Gallaecimonas pentaromativorans</name>
    <dbReference type="NCBI Taxonomy" id="584787"/>
    <lineage>
        <taxon>Bacteria</taxon>
        <taxon>Pseudomonadati</taxon>
        <taxon>Pseudomonadota</taxon>
        <taxon>Gammaproteobacteria</taxon>
        <taxon>Enterobacterales</taxon>
        <taxon>Gallaecimonadaceae</taxon>
        <taxon>Gallaecimonas</taxon>
    </lineage>
</organism>